<dbReference type="Proteomes" id="UP001140949">
    <property type="component" value="Unassembled WGS sequence"/>
</dbReference>
<sequence length="77" mass="9096">MEKYEMVWDIGSENFSVANTHDEQGDQSARCQELHQKRVDENLSRLSTPLFHLASIIHFKEVKFFESMKKLCEFAFL</sequence>
<evidence type="ECO:0000313" key="3">
    <source>
        <dbReference type="Proteomes" id="UP001140949"/>
    </source>
</evidence>
<reference evidence="1" key="1">
    <citation type="journal article" date="2023" name="GigaByte">
        <title>Genome assembly of the bearded iris, Iris pallida Lam.</title>
        <authorList>
            <person name="Bruccoleri R.E."/>
            <person name="Oakeley E.J."/>
            <person name="Faust A.M.E."/>
            <person name="Altorfer M."/>
            <person name="Dessus-Babus S."/>
            <person name="Burckhardt D."/>
            <person name="Oertli M."/>
            <person name="Naumann U."/>
            <person name="Petersen F."/>
            <person name="Wong J."/>
        </authorList>
    </citation>
    <scope>NUCLEOTIDE SEQUENCE</scope>
    <source>
        <strain evidence="1">GSM-AAB239-AS_SAM_17_03QT</strain>
    </source>
</reference>
<protein>
    <submittedName>
        <fullName evidence="1">Uncharacterized protein</fullName>
    </submittedName>
</protein>
<organism evidence="1 3">
    <name type="scientific">Iris pallida</name>
    <name type="common">Sweet iris</name>
    <dbReference type="NCBI Taxonomy" id="29817"/>
    <lineage>
        <taxon>Eukaryota</taxon>
        <taxon>Viridiplantae</taxon>
        <taxon>Streptophyta</taxon>
        <taxon>Embryophyta</taxon>
        <taxon>Tracheophyta</taxon>
        <taxon>Spermatophyta</taxon>
        <taxon>Magnoliopsida</taxon>
        <taxon>Liliopsida</taxon>
        <taxon>Asparagales</taxon>
        <taxon>Iridaceae</taxon>
        <taxon>Iridoideae</taxon>
        <taxon>Irideae</taxon>
        <taxon>Iris</taxon>
    </lineage>
</organism>
<dbReference type="EMBL" id="JANAVB010023995">
    <property type="protein sequence ID" value="KAJ6822820.1"/>
    <property type="molecule type" value="Genomic_DNA"/>
</dbReference>
<evidence type="ECO:0000313" key="1">
    <source>
        <dbReference type="EMBL" id="KAJ6822820.1"/>
    </source>
</evidence>
<keyword evidence="3" id="KW-1185">Reference proteome</keyword>
<comment type="caution">
    <text evidence="1">The sequence shown here is derived from an EMBL/GenBank/DDBJ whole genome shotgun (WGS) entry which is preliminary data.</text>
</comment>
<accession>A0AAX6G2G1</accession>
<dbReference type="AlphaFoldDB" id="A0AAX6G2G1"/>
<evidence type="ECO:0000313" key="2">
    <source>
        <dbReference type="EMBL" id="KAJ6841678.1"/>
    </source>
</evidence>
<dbReference type="EMBL" id="JANAVB010008400">
    <property type="protein sequence ID" value="KAJ6841678.1"/>
    <property type="molecule type" value="Genomic_DNA"/>
</dbReference>
<name>A0AAX6G2G1_IRIPA</name>
<gene>
    <name evidence="2" type="ORF">M6B38_305765</name>
    <name evidence="1" type="ORF">M6B38_387525</name>
</gene>
<proteinExistence type="predicted"/>
<reference evidence="1" key="2">
    <citation type="submission" date="2023-04" db="EMBL/GenBank/DDBJ databases">
        <authorList>
            <person name="Bruccoleri R.E."/>
            <person name="Oakeley E.J."/>
            <person name="Faust A.-M."/>
            <person name="Dessus-Babus S."/>
            <person name="Altorfer M."/>
            <person name="Burckhardt D."/>
            <person name="Oertli M."/>
            <person name="Naumann U."/>
            <person name="Petersen F."/>
            <person name="Wong J."/>
        </authorList>
    </citation>
    <scope>NUCLEOTIDE SEQUENCE</scope>
    <source>
        <strain evidence="1">GSM-AAB239-AS_SAM_17_03QT</strain>
        <tissue evidence="1">Leaf</tissue>
    </source>
</reference>